<keyword evidence="5" id="KW-1185">Reference proteome</keyword>
<keyword evidence="3" id="KW-0963">Cytoplasm</keyword>
<dbReference type="Gene3D" id="1.10.4190.10">
    <property type="entry name" value="Urease accessory protein UreF"/>
    <property type="match status" value="1"/>
</dbReference>
<evidence type="ECO:0000256" key="2">
    <source>
        <dbReference type="ARBA" id="ARBA00023186"/>
    </source>
</evidence>
<dbReference type="GO" id="GO:0016151">
    <property type="term" value="F:nickel cation binding"/>
    <property type="evidence" value="ECO:0007669"/>
    <property type="project" value="UniProtKB-UniRule"/>
</dbReference>
<evidence type="ECO:0000313" key="4">
    <source>
        <dbReference type="EMBL" id="ROO85524.1"/>
    </source>
</evidence>
<accession>A0A3N1CW88</accession>
<dbReference type="HAMAP" id="MF_01385">
    <property type="entry name" value="UreF"/>
    <property type="match status" value="1"/>
</dbReference>
<dbReference type="PANTHER" id="PTHR33620:SF1">
    <property type="entry name" value="UREASE ACCESSORY PROTEIN F"/>
    <property type="match status" value="1"/>
</dbReference>
<dbReference type="GO" id="GO:0005737">
    <property type="term" value="C:cytoplasm"/>
    <property type="evidence" value="ECO:0007669"/>
    <property type="project" value="UniProtKB-SubCell"/>
</dbReference>
<organism evidence="4 5">
    <name type="scientific">Actinocorallia herbida</name>
    <dbReference type="NCBI Taxonomy" id="58109"/>
    <lineage>
        <taxon>Bacteria</taxon>
        <taxon>Bacillati</taxon>
        <taxon>Actinomycetota</taxon>
        <taxon>Actinomycetes</taxon>
        <taxon>Streptosporangiales</taxon>
        <taxon>Thermomonosporaceae</taxon>
        <taxon>Actinocorallia</taxon>
    </lineage>
</organism>
<dbReference type="InterPro" id="IPR002639">
    <property type="entry name" value="UreF"/>
</dbReference>
<comment type="subcellular location">
    <subcellularLocation>
        <location evidence="3">Cytoplasm</location>
    </subcellularLocation>
</comment>
<name>A0A3N1CW88_9ACTN</name>
<comment type="similarity">
    <text evidence="3">Belongs to the UreF family.</text>
</comment>
<dbReference type="Pfam" id="PF01730">
    <property type="entry name" value="UreF"/>
    <property type="match status" value="1"/>
</dbReference>
<dbReference type="PIRSF" id="PIRSF009467">
    <property type="entry name" value="Ureas_acces_UreF"/>
    <property type="match status" value="1"/>
</dbReference>
<evidence type="ECO:0000313" key="5">
    <source>
        <dbReference type="Proteomes" id="UP000272400"/>
    </source>
</evidence>
<dbReference type="EMBL" id="RJKE01000001">
    <property type="protein sequence ID" value="ROO85524.1"/>
    <property type="molecule type" value="Genomic_DNA"/>
</dbReference>
<reference evidence="4 5" key="1">
    <citation type="submission" date="2018-11" db="EMBL/GenBank/DDBJ databases">
        <title>Sequencing the genomes of 1000 actinobacteria strains.</title>
        <authorList>
            <person name="Klenk H.-P."/>
        </authorList>
    </citation>
    <scope>NUCLEOTIDE SEQUENCE [LARGE SCALE GENOMIC DNA]</scope>
    <source>
        <strain evidence="4 5">DSM 44254</strain>
    </source>
</reference>
<dbReference type="AlphaFoldDB" id="A0A3N1CW88"/>
<dbReference type="PANTHER" id="PTHR33620">
    <property type="entry name" value="UREASE ACCESSORY PROTEIN F"/>
    <property type="match status" value="1"/>
</dbReference>
<keyword evidence="2 3" id="KW-0143">Chaperone</keyword>
<sequence length="234" mass="24521">MSAAIEDLGPLLAQFQLTDSGFPSGMYTLSHGLEGYAQLKLVGPDDLGALLTDLLYHSVGPGDATALVLAHRAVRAGDWDRLAEVDHRLHAIKLSREQRTASVRTGRQVLDTAASAFPIPEAARLAGLVADRATPGTHAVVVGALYAGLGVSVERAVAGDLYAFAASWAAAAVRLARTDFRRAQALLCEVRPDLEAVARMALAAEDPGDVHGSVPIADTVAAAHERATARLFVT</sequence>
<dbReference type="Proteomes" id="UP000272400">
    <property type="component" value="Unassembled WGS sequence"/>
</dbReference>
<protein>
    <recommendedName>
        <fullName evidence="3">Urease accessory protein UreF</fullName>
    </recommendedName>
</protein>
<gene>
    <name evidence="3" type="primary">ureF</name>
    <name evidence="4" type="ORF">EDD29_3069</name>
</gene>
<dbReference type="InterPro" id="IPR038277">
    <property type="entry name" value="UreF_sf"/>
</dbReference>
<evidence type="ECO:0000256" key="1">
    <source>
        <dbReference type="ARBA" id="ARBA00022988"/>
    </source>
</evidence>
<dbReference type="OrthoDB" id="9798772at2"/>
<comment type="subunit">
    <text evidence="3">UreD, UreF and UreG form a complex that acts as a GTP-hydrolysis-dependent molecular chaperone, activating the urease apoprotein by helping to assemble the nickel containing metallocenter of UreC. The UreE protein probably delivers the nickel.</text>
</comment>
<comment type="function">
    <text evidence="3">Required for maturation of urease via the functional incorporation of the urease nickel metallocenter.</text>
</comment>
<proteinExistence type="inferred from homology"/>
<dbReference type="RefSeq" id="WP_123665024.1">
    <property type="nucleotide sequence ID" value="NZ_RJKE01000001.1"/>
</dbReference>
<keyword evidence="1 3" id="KW-0996">Nickel insertion</keyword>
<comment type="caution">
    <text evidence="4">The sequence shown here is derived from an EMBL/GenBank/DDBJ whole genome shotgun (WGS) entry which is preliminary data.</text>
</comment>
<evidence type="ECO:0000256" key="3">
    <source>
        <dbReference type="HAMAP-Rule" id="MF_01385"/>
    </source>
</evidence>